<dbReference type="InterPro" id="IPR029024">
    <property type="entry name" value="TerB-like"/>
</dbReference>
<dbReference type="RefSeq" id="WP_098029371.1">
    <property type="nucleotide sequence ID" value="NZ_CP022378.1"/>
</dbReference>
<keyword evidence="2" id="KW-1133">Transmembrane helix</keyword>
<evidence type="ECO:0000256" key="1">
    <source>
        <dbReference type="SAM" id="Coils"/>
    </source>
</evidence>
<protein>
    <submittedName>
        <fullName evidence="5">GTPase</fullName>
    </submittedName>
</protein>
<dbReference type="InterPro" id="IPR007791">
    <property type="entry name" value="DjlA_N"/>
</dbReference>
<evidence type="ECO:0000313" key="6">
    <source>
        <dbReference type="Proteomes" id="UP000242855"/>
    </source>
</evidence>
<evidence type="ECO:0000313" key="5">
    <source>
        <dbReference type="EMBL" id="ATA68830.1"/>
    </source>
</evidence>
<gene>
    <name evidence="5" type="ORF">CGC48_09480</name>
</gene>
<organism evidence="5 6">
    <name type="scientific">Capnocytophaga cynodegmi</name>
    <dbReference type="NCBI Taxonomy" id="28189"/>
    <lineage>
        <taxon>Bacteria</taxon>
        <taxon>Pseudomonadati</taxon>
        <taxon>Bacteroidota</taxon>
        <taxon>Flavobacteriia</taxon>
        <taxon>Flavobacteriales</taxon>
        <taxon>Flavobacteriaceae</taxon>
        <taxon>Capnocytophaga</taxon>
    </lineage>
</organism>
<dbReference type="SUPFAM" id="SSF52540">
    <property type="entry name" value="P-loop containing nucleoside triphosphate hydrolases"/>
    <property type="match status" value="1"/>
</dbReference>
<evidence type="ECO:0000259" key="3">
    <source>
        <dbReference type="Pfam" id="PF01926"/>
    </source>
</evidence>
<proteinExistence type="predicted"/>
<dbReference type="InterPro" id="IPR006073">
    <property type="entry name" value="GTP-bd"/>
</dbReference>
<dbReference type="InterPro" id="IPR027417">
    <property type="entry name" value="P-loop_NTPase"/>
</dbReference>
<name>A0A250E787_9FLAO</name>
<sequence length="806" mass="93971">MILQDVAYLICTYCIIADEEIDINEVENQKKIFSPSEDIAKEHSKILSDAADKVSLEKLIDEYKKANFEQKKDLFEKLFKMVYADKFYHPKEVIFIEELIIALSFPKEQIVSIQEQIGSSLDDKYKETQQNWLENIKQAFYGVLYEINRDDKYETSLLRGKSFVNRVRAMAKKAKEDLLFTENKLYFLNADIAGNITKIKDAFQKIAENRRNDKESEELYDFVNDINTKLEKDMTNMLFSNLEMINKKKRTVDYFTIAFMGRTKAGKSTFHRVVTGEDTDDIGVGKLRTTRYNRVFNWENIRIVDTPGIGAPGGKTDTETARKIVDEADLICYVVTNDAIQETEFNFLSELKEKNKPIFIILNCKNDLEHKLRLRKFLENPTQWKEETGNKSIKGHIDRIHEMIQKNNYNSDFIEVIPIQLLAAQMSMNATENNFSSEETKKLHIGSNIDEYITKVKQTIFRTGNLKKSQNIIDGANYYVAKINNDINNDIIRAEKLLRALKNNKKHLNTIINKEKLSTNEELNKLVQNTHNQIKGDLKSVFAENHFNSKTISDDWKRFMEDKKYYTNLKQEVESKMVEFSQRIKDRIEEVFDDISMIVSYSFNFNIKARDTTDYKFAYNLTIRGIGVALGALALTNIWNPGGWVLAGVIVLGLISNLFDSKQKREKKAKQKLIDGILPYIEENQRKTKDEIVKVFTSNVQEVEKQLNMKLDYLIEGITDIIEVLKSIQTASQEAYVELNKMFVYRILEHFNLAKNEDNIFSKEQFKILRDYKKDLLKIQTTMYIKEKQKQEIKKVLQTSVEMVKI</sequence>
<dbReference type="CDD" id="cd07177">
    <property type="entry name" value="terB_like"/>
    <property type="match status" value="1"/>
</dbReference>
<keyword evidence="1" id="KW-0175">Coiled coil</keyword>
<feature type="domain" description="G" evidence="3">
    <location>
        <begin position="256"/>
        <end position="363"/>
    </location>
</feature>
<keyword evidence="2" id="KW-0472">Membrane</keyword>
<dbReference type="SUPFAM" id="SSF158682">
    <property type="entry name" value="TerB-like"/>
    <property type="match status" value="1"/>
</dbReference>
<reference evidence="5 6" key="1">
    <citation type="journal article" date="2017" name="Genome Announc.">
        <title>Twelve Complete Reference Genomes of Clinical Isolates in the Capnocytophaga Genus.</title>
        <authorList>
            <person name="Villarma A."/>
            <person name="Gulvik C.A."/>
            <person name="Rowe L.A."/>
            <person name="Sheth M."/>
            <person name="Juieng P."/>
            <person name="Nicholson A.C."/>
            <person name="Loparev V.N."/>
            <person name="McQuiston J.R."/>
        </authorList>
    </citation>
    <scope>NUCLEOTIDE SEQUENCE [LARGE SCALE GENOMIC DNA]</scope>
    <source>
        <strain evidence="5 6">G7591</strain>
    </source>
</reference>
<dbReference type="EMBL" id="CP022378">
    <property type="protein sequence ID" value="ATA68830.1"/>
    <property type="molecule type" value="Genomic_DNA"/>
</dbReference>
<feature type="domain" description="Co-chaperone DjlA N-terminal" evidence="4">
    <location>
        <begin position="11"/>
        <end position="113"/>
    </location>
</feature>
<dbReference type="AlphaFoldDB" id="A0A250E787"/>
<dbReference type="Gene3D" id="1.10.3680.10">
    <property type="entry name" value="TerB-like"/>
    <property type="match status" value="1"/>
</dbReference>
<dbReference type="Proteomes" id="UP000242855">
    <property type="component" value="Chromosome"/>
</dbReference>
<dbReference type="GeneID" id="96782030"/>
<evidence type="ECO:0000256" key="2">
    <source>
        <dbReference type="SAM" id="Phobius"/>
    </source>
</evidence>
<evidence type="ECO:0000259" key="4">
    <source>
        <dbReference type="Pfam" id="PF05099"/>
    </source>
</evidence>
<dbReference type="KEGG" id="ccyn:CGC48_09480"/>
<feature type="transmembrane region" description="Helical" evidence="2">
    <location>
        <begin position="641"/>
        <end position="659"/>
    </location>
</feature>
<keyword evidence="2" id="KW-0812">Transmembrane</keyword>
<dbReference type="GO" id="GO:0005525">
    <property type="term" value="F:GTP binding"/>
    <property type="evidence" value="ECO:0007669"/>
    <property type="project" value="InterPro"/>
</dbReference>
<dbReference type="Pfam" id="PF05099">
    <property type="entry name" value="TerB"/>
    <property type="match status" value="1"/>
</dbReference>
<feature type="coiled-coil region" evidence="1">
    <location>
        <begin position="484"/>
        <end position="511"/>
    </location>
</feature>
<accession>A0A250E787</accession>
<dbReference type="Gene3D" id="3.40.50.300">
    <property type="entry name" value="P-loop containing nucleotide triphosphate hydrolases"/>
    <property type="match status" value="1"/>
</dbReference>
<dbReference type="Pfam" id="PF01926">
    <property type="entry name" value="MMR_HSR1"/>
    <property type="match status" value="1"/>
</dbReference>